<proteinExistence type="predicted"/>
<gene>
    <name evidence="1" type="ORF">HDA39_004407</name>
</gene>
<evidence type="ECO:0000313" key="1">
    <source>
        <dbReference type="EMBL" id="MBB5837673.1"/>
    </source>
</evidence>
<protein>
    <submittedName>
        <fullName evidence="1">Uncharacterized protein</fullName>
    </submittedName>
</protein>
<dbReference type="RefSeq" id="WP_184797860.1">
    <property type="nucleotide sequence ID" value="NZ_JACHMY010000001.1"/>
</dbReference>
<keyword evidence="2" id="KW-1185">Reference proteome</keyword>
<dbReference type="AlphaFoldDB" id="A0A7W9JA29"/>
<sequence>MNVGYDGRVFRPLNNPPGSPTGLYRQRGNLIWAEFGGGRLHFGRLVGTCDETGTITATYCQLATDGSVTAGSLTSVPGRTPEGVLTLTEHWHRLDGSTGISVIEEVDASLAPASPLTIELAQPQPR</sequence>
<organism evidence="1 2">
    <name type="scientific">Kribbella italica</name>
    <dbReference type="NCBI Taxonomy" id="1540520"/>
    <lineage>
        <taxon>Bacteria</taxon>
        <taxon>Bacillati</taxon>
        <taxon>Actinomycetota</taxon>
        <taxon>Actinomycetes</taxon>
        <taxon>Propionibacteriales</taxon>
        <taxon>Kribbellaceae</taxon>
        <taxon>Kribbella</taxon>
    </lineage>
</organism>
<name>A0A7W9JA29_9ACTN</name>
<evidence type="ECO:0000313" key="2">
    <source>
        <dbReference type="Proteomes" id="UP000549971"/>
    </source>
</evidence>
<reference evidence="1 2" key="1">
    <citation type="submission" date="2020-08" db="EMBL/GenBank/DDBJ databases">
        <title>Sequencing the genomes of 1000 actinobacteria strains.</title>
        <authorList>
            <person name="Klenk H.-P."/>
        </authorList>
    </citation>
    <scope>NUCLEOTIDE SEQUENCE [LARGE SCALE GENOMIC DNA]</scope>
    <source>
        <strain evidence="1 2">DSM 28967</strain>
    </source>
</reference>
<dbReference type="InterPro" id="IPR058595">
    <property type="entry name" value="Avidin-like"/>
</dbReference>
<dbReference type="EMBL" id="JACHMY010000001">
    <property type="protein sequence ID" value="MBB5837673.1"/>
    <property type="molecule type" value="Genomic_DNA"/>
</dbReference>
<comment type="caution">
    <text evidence="1">The sequence shown here is derived from an EMBL/GenBank/DDBJ whole genome shotgun (WGS) entry which is preliminary data.</text>
</comment>
<dbReference type="Pfam" id="PF26421">
    <property type="entry name" value="Avidin_like"/>
    <property type="match status" value="1"/>
</dbReference>
<dbReference type="Proteomes" id="UP000549971">
    <property type="component" value="Unassembled WGS sequence"/>
</dbReference>
<accession>A0A7W9JA29</accession>